<sequence>MFVVAGVSGNTGRVVAETLLAQGRPLRVLVRDSAKGATWRARGAETAIASLDDATGLTRALEGASGAYLLVPPQYGADDLLAVQRRVAEAMARAVKASDIAHVVLLSSHGAQHAQGTGPVRALHHAEEAIGKAARNITIVRAAYFIENWAPVLGEAQKSGVLPSFLTPGRAIPMVATADIGRVAAEMLLRPAQGTRIIELEGPAPWSPEDVAQAVAVALGRDVRVQGVPLDQVVPVFTSSGFSTGSAELMREMYEAINSGHLAREGGRAVLRLGTLRPGEVLGKLLARTTA</sequence>
<protein>
    <recommendedName>
        <fullName evidence="1">NmrA-like domain-containing protein</fullName>
    </recommendedName>
</protein>
<dbReference type="InterPro" id="IPR036291">
    <property type="entry name" value="NAD(P)-bd_dom_sf"/>
</dbReference>
<proteinExistence type="predicted"/>
<dbReference type="Proteomes" id="UP000320184">
    <property type="component" value="Unassembled WGS sequence"/>
</dbReference>
<name>A0A538SS43_UNCEI</name>
<feature type="domain" description="NmrA-like" evidence="1">
    <location>
        <begin position="3"/>
        <end position="258"/>
    </location>
</feature>
<organism evidence="2 3">
    <name type="scientific">Eiseniibacteriota bacterium</name>
    <dbReference type="NCBI Taxonomy" id="2212470"/>
    <lineage>
        <taxon>Bacteria</taxon>
        <taxon>Candidatus Eiseniibacteriota</taxon>
    </lineage>
</organism>
<comment type="caution">
    <text evidence="2">The sequence shown here is derived from an EMBL/GenBank/DDBJ whole genome shotgun (WGS) entry which is preliminary data.</text>
</comment>
<dbReference type="SUPFAM" id="SSF51735">
    <property type="entry name" value="NAD(P)-binding Rossmann-fold domains"/>
    <property type="match status" value="1"/>
</dbReference>
<dbReference type="InterPro" id="IPR008030">
    <property type="entry name" value="NmrA-like"/>
</dbReference>
<dbReference type="InterPro" id="IPR051604">
    <property type="entry name" value="Ergot_Alk_Oxidoreductase"/>
</dbReference>
<gene>
    <name evidence="2" type="ORF">E6K73_00235</name>
</gene>
<evidence type="ECO:0000313" key="2">
    <source>
        <dbReference type="EMBL" id="TMQ54199.1"/>
    </source>
</evidence>
<dbReference type="EMBL" id="VBOT01000002">
    <property type="protein sequence ID" value="TMQ54199.1"/>
    <property type="molecule type" value="Genomic_DNA"/>
</dbReference>
<dbReference type="Gene3D" id="3.40.50.720">
    <property type="entry name" value="NAD(P)-binding Rossmann-like Domain"/>
    <property type="match status" value="1"/>
</dbReference>
<accession>A0A538SS43</accession>
<dbReference type="AlphaFoldDB" id="A0A538SS43"/>
<evidence type="ECO:0000259" key="1">
    <source>
        <dbReference type="Pfam" id="PF05368"/>
    </source>
</evidence>
<reference evidence="2 3" key="1">
    <citation type="journal article" date="2019" name="Nat. Microbiol.">
        <title>Mediterranean grassland soil C-N compound turnover is dependent on rainfall and depth, and is mediated by genomically divergent microorganisms.</title>
        <authorList>
            <person name="Diamond S."/>
            <person name="Andeer P.F."/>
            <person name="Li Z."/>
            <person name="Crits-Christoph A."/>
            <person name="Burstein D."/>
            <person name="Anantharaman K."/>
            <person name="Lane K.R."/>
            <person name="Thomas B.C."/>
            <person name="Pan C."/>
            <person name="Northen T.R."/>
            <person name="Banfield J.F."/>
        </authorList>
    </citation>
    <scope>NUCLEOTIDE SEQUENCE [LARGE SCALE GENOMIC DNA]</scope>
    <source>
        <strain evidence="2">WS_3</strain>
    </source>
</reference>
<dbReference type="Gene3D" id="3.90.25.10">
    <property type="entry name" value="UDP-galactose 4-epimerase, domain 1"/>
    <property type="match status" value="1"/>
</dbReference>
<dbReference type="PANTHER" id="PTHR43162:SF1">
    <property type="entry name" value="PRESTALK A DIFFERENTIATION PROTEIN A"/>
    <property type="match status" value="1"/>
</dbReference>
<dbReference type="PANTHER" id="PTHR43162">
    <property type="match status" value="1"/>
</dbReference>
<evidence type="ECO:0000313" key="3">
    <source>
        <dbReference type="Proteomes" id="UP000320184"/>
    </source>
</evidence>
<dbReference type="Pfam" id="PF05368">
    <property type="entry name" value="NmrA"/>
    <property type="match status" value="1"/>
</dbReference>